<evidence type="ECO:0000256" key="1">
    <source>
        <dbReference type="ARBA" id="ARBA00022729"/>
    </source>
</evidence>
<keyword evidence="7" id="KW-1185">Reference proteome</keyword>
<dbReference type="InterPro" id="IPR036328">
    <property type="entry name" value="MliC_sf"/>
</dbReference>
<dbReference type="Gene3D" id="2.40.128.200">
    <property type="match status" value="1"/>
</dbReference>
<keyword evidence="3" id="KW-0564">Palmitate</keyword>
<name>A0ABU9MZM7_9GAMM</name>
<dbReference type="Proteomes" id="UP001447008">
    <property type="component" value="Unassembled WGS sequence"/>
</dbReference>
<proteinExistence type="predicted"/>
<dbReference type="SUPFAM" id="SSF141488">
    <property type="entry name" value="YdhA-like"/>
    <property type="match status" value="1"/>
</dbReference>
<keyword evidence="4" id="KW-0449">Lipoprotein</keyword>
<evidence type="ECO:0000256" key="2">
    <source>
        <dbReference type="ARBA" id="ARBA00023136"/>
    </source>
</evidence>
<evidence type="ECO:0000256" key="3">
    <source>
        <dbReference type="ARBA" id="ARBA00023139"/>
    </source>
</evidence>
<organism evidence="6 7">
    <name type="scientific">Pseudoalteromonas qingdaonensis</name>
    <dbReference type="NCBI Taxonomy" id="3131913"/>
    <lineage>
        <taxon>Bacteria</taxon>
        <taxon>Pseudomonadati</taxon>
        <taxon>Pseudomonadota</taxon>
        <taxon>Gammaproteobacteria</taxon>
        <taxon>Alteromonadales</taxon>
        <taxon>Pseudoalteromonadaceae</taxon>
        <taxon>Pseudoalteromonas</taxon>
    </lineage>
</organism>
<reference evidence="6 7" key="1">
    <citation type="submission" date="2024-03" db="EMBL/GenBank/DDBJ databases">
        <title>Pseudoalteromonas qingdaonensis sp. nov., isolated from the intestines of marine benthic organisms.</title>
        <authorList>
            <person name="Lin X."/>
            <person name="Fang S."/>
            <person name="Hu X."/>
        </authorList>
    </citation>
    <scope>NUCLEOTIDE SEQUENCE [LARGE SCALE GENOMIC DNA]</scope>
    <source>
        <strain evidence="6 7">YIC-827</strain>
    </source>
</reference>
<dbReference type="InterPro" id="IPR018660">
    <property type="entry name" value="MliC"/>
</dbReference>
<keyword evidence="1" id="KW-0732">Signal</keyword>
<dbReference type="EMBL" id="JBCGCU010000024">
    <property type="protein sequence ID" value="MEM0516677.1"/>
    <property type="molecule type" value="Genomic_DNA"/>
</dbReference>
<gene>
    <name evidence="6" type="ORF">WCN91_14860</name>
</gene>
<feature type="domain" description="C-type lysozyme inhibitor" evidence="5">
    <location>
        <begin position="33"/>
        <end position="92"/>
    </location>
</feature>
<evidence type="ECO:0000256" key="4">
    <source>
        <dbReference type="ARBA" id="ARBA00023288"/>
    </source>
</evidence>
<evidence type="ECO:0000313" key="6">
    <source>
        <dbReference type="EMBL" id="MEM0516677.1"/>
    </source>
</evidence>
<sequence>MAKRLFLAIPAALILSACSELPITEERSDAINFRCDSGATFSVRFGAESAILTLDQDTYTLHGERAASGAKYSNKKLTFWSKGDNSILMINDETWQCQRSD</sequence>
<dbReference type="RefSeq" id="WP_342680149.1">
    <property type="nucleotide sequence ID" value="NZ_JBCGCU010000024.1"/>
</dbReference>
<keyword evidence="2" id="KW-0472">Membrane</keyword>
<protein>
    <submittedName>
        <fullName evidence="6">MliC family protein</fullName>
    </submittedName>
</protein>
<dbReference type="PROSITE" id="PS51257">
    <property type="entry name" value="PROKAR_LIPOPROTEIN"/>
    <property type="match status" value="1"/>
</dbReference>
<evidence type="ECO:0000313" key="7">
    <source>
        <dbReference type="Proteomes" id="UP001447008"/>
    </source>
</evidence>
<accession>A0ABU9MZM7</accession>
<comment type="caution">
    <text evidence="6">The sequence shown here is derived from an EMBL/GenBank/DDBJ whole genome shotgun (WGS) entry which is preliminary data.</text>
</comment>
<dbReference type="Pfam" id="PF09864">
    <property type="entry name" value="MliC"/>
    <property type="match status" value="1"/>
</dbReference>
<evidence type="ECO:0000259" key="5">
    <source>
        <dbReference type="Pfam" id="PF09864"/>
    </source>
</evidence>